<proteinExistence type="predicted"/>
<accession>A0A183N080</accession>
<keyword evidence="2" id="KW-1185">Reference proteome</keyword>
<name>A0A183N080_9TREM</name>
<dbReference type="SUPFAM" id="SSF56219">
    <property type="entry name" value="DNase I-like"/>
    <property type="match status" value="1"/>
</dbReference>
<gene>
    <name evidence="1" type="ORF">SMRZ_LOCUS21705</name>
</gene>
<dbReference type="InterPro" id="IPR036691">
    <property type="entry name" value="Endo/exonu/phosph_ase_sf"/>
</dbReference>
<organism evidence="1 2">
    <name type="scientific">Schistosoma margrebowiei</name>
    <dbReference type="NCBI Taxonomy" id="48269"/>
    <lineage>
        <taxon>Eukaryota</taxon>
        <taxon>Metazoa</taxon>
        <taxon>Spiralia</taxon>
        <taxon>Lophotrochozoa</taxon>
        <taxon>Platyhelminthes</taxon>
        <taxon>Trematoda</taxon>
        <taxon>Digenea</taxon>
        <taxon>Strigeidida</taxon>
        <taxon>Schistosomatoidea</taxon>
        <taxon>Schistosomatidae</taxon>
        <taxon>Schistosoma</taxon>
    </lineage>
</organism>
<dbReference type="EMBL" id="UZAI01018827">
    <property type="protein sequence ID" value="VDP40475.1"/>
    <property type="molecule type" value="Genomic_DNA"/>
</dbReference>
<reference evidence="1 2" key="1">
    <citation type="submission" date="2018-11" db="EMBL/GenBank/DDBJ databases">
        <authorList>
            <consortium name="Pathogen Informatics"/>
        </authorList>
    </citation>
    <scope>NUCLEOTIDE SEQUENCE [LARGE SCALE GENOMIC DNA]</scope>
    <source>
        <strain evidence="1 2">Zambia</strain>
    </source>
</reference>
<evidence type="ECO:0000313" key="1">
    <source>
        <dbReference type="EMBL" id="VDP40475.1"/>
    </source>
</evidence>
<dbReference type="Proteomes" id="UP000277204">
    <property type="component" value="Unassembled WGS sequence"/>
</dbReference>
<evidence type="ECO:0000313" key="2">
    <source>
        <dbReference type="Proteomes" id="UP000277204"/>
    </source>
</evidence>
<protein>
    <submittedName>
        <fullName evidence="1">Uncharacterized protein</fullName>
    </submittedName>
</protein>
<sequence>MSTVSTRATFNIIKRNIRTMWDTGRTNQVATEMRRNTLAVLRISETYWTKSSHEEGNVPHTLRVALILLKVARNALVGWESHGSGIKKASFNTNKNEITMNAFQSYAPTDDSNDDDKDQFYNRQQSTIANCTRMNLTILMGYLNAKVGIDNTRYEDIIRRHGLAGSGKQKLVLICKSVCIQQLCHWWHNIFTHLYTQSYMDLTAPHHREPDRSYSHH</sequence>
<dbReference type="AlphaFoldDB" id="A0A183N080"/>